<comment type="caution">
    <text evidence="10">The sequence shown here is derived from an EMBL/GenBank/DDBJ whole genome shotgun (WGS) entry which is preliminary data.</text>
</comment>
<dbReference type="KEGG" id="dpl:KGM_203406"/>
<keyword evidence="8" id="KW-0915">Sodium</keyword>
<dbReference type="AlphaFoldDB" id="A0A212EQK9"/>
<keyword evidence="3" id="KW-0813">Transport</keyword>
<evidence type="ECO:0000313" key="11">
    <source>
        <dbReference type="Proteomes" id="UP000007151"/>
    </source>
</evidence>
<dbReference type="eggNOG" id="KOG3660">
    <property type="taxonomic scope" value="Eukaryota"/>
</dbReference>
<feature type="transmembrane region" description="Helical" evidence="9">
    <location>
        <begin position="53"/>
        <end position="79"/>
    </location>
</feature>
<evidence type="ECO:0000256" key="9">
    <source>
        <dbReference type="SAM" id="Phobius"/>
    </source>
</evidence>
<dbReference type="GO" id="GO:0005886">
    <property type="term" value="C:plasma membrane"/>
    <property type="evidence" value="ECO:0007669"/>
    <property type="project" value="TreeGrafter"/>
</dbReference>
<feature type="binding site" evidence="8">
    <location>
        <position position="291"/>
    </location>
    <ligand>
        <name>Na(+)</name>
        <dbReference type="ChEBI" id="CHEBI:29101"/>
        <label>1</label>
    </ligand>
</feature>
<dbReference type="InterPro" id="IPR037272">
    <property type="entry name" value="SNS_sf"/>
</dbReference>
<accession>A0A212EQK9</accession>
<feature type="transmembrane region" description="Helical" evidence="9">
    <location>
        <begin position="403"/>
        <end position="423"/>
    </location>
</feature>
<feature type="transmembrane region" description="Helical" evidence="9">
    <location>
        <begin position="370"/>
        <end position="391"/>
    </location>
</feature>
<evidence type="ECO:0000256" key="6">
    <source>
        <dbReference type="ARBA" id="ARBA00022989"/>
    </source>
</evidence>
<dbReference type="SUPFAM" id="SSF161070">
    <property type="entry name" value="SNF-like"/>
    <property type="match status" value="1"/>
</dbReference>
<evidence type="ECO:0000256" key="1">
    <source>
        <dbReference type="ARBA" id="ARBA00004141"/>
    </source>
</evidence>
<feature type="transmembrane region" description="Helical" evidence="9">
    <location>
        <begin position="280"/>
        <end position="305"/>
    </location>
</feature>
<feature type="binding site" evidence="8">
    <location>
        <position position="259"/>
    </location>
    <ligand>
        <name>Na(+)</name>
        <dbReference type="ChEBI" id="CHEBI:29101"/>
        <label>1</label>
    </ligand>
</feature>
<name>A0A212EQK9_DANPL</name>
<keyword evidence="11" id="KW-1185">Reference proteome</keyword>
<keyword evidence="4 9" id="KW-0812">Transmembrane</keyword>
<reference evidence="10 11" key="1">
    <citation type="journal article" date="2011" name="Cell">
        <title>The monarch butterfly genome yields insights into long-distance migration.</title>
        <authorList>
            <person name="Zhan S."/>
            <person name="Merlin C."/>
            <person name="Boore J.L."/>
            <person name="Reppert S.M."/>
        </authorList>
    </citation>
    <scope>NUCLEOTIDE SEQUENCE [LARGE SCALE GENOMIC DNA]</scope>
    <source>
        <strain evidence="10">F-2</strain>
    </source>
</reference>
<keyword evidence="7 9" id="KW-0472">Membrane</keyword>
<dbReference type="PROSITE" id="PS50267">
    <property type="entry name" value="NA_NEUROTRAN_SYMP_3"/>
    <property type="match status" value="1"/>
</dbReference>
<comment type="subcellular location">
    <subcellularLocation>
        <location evidence="1">Membrane</location>
        <topology evidence="1">Multi-pass membrane protein</topology>
    </subcellularLocation>
</comment>
<keyword evidence="5" id="KW-0769">Symport</keyword>
<dbReference type="FunCoup" id="A0A212EQK9">
    <property type="interactions" value="60"/>
</dbReference>
<evidence type="ECO:0000256" key="3">
    <source>
        <dbReference type="ARBA" id="ARBA00022448"/>
    </source>
</evidence>
<keyword evidence="6 9" id="KW-1133">Transmembrane helix</keyword>
<feature type="transmembrane region" description="Helical" evidence="9">
    <location>
        <begin position="247"/>
        <end position="268"/>
    </location>
</feature>
<dbReference type="PRINTS" id="PR00176">
    <property type="entry name" value="NANEUSMPORT"/>
</dbReference>
<evidence type="ECO:0000313" key="10">
    <source>
        <dbReference type="EMBL" id="OWR43759.1"/>
    </source>
</evidence>
<feature type="transmembrane region" description="Helical" evidence="9">
    <location>
        <begin position="206"/>
        <end position="227"/>
    </location>
</feature>
<dbReference type="Proteomes" id="UP000007151">
    <property type="component" value="Unassembled WGS sequence"/>
</dbReference>
<evidence type="ECO:0000256" key="2">
    <source>
        <dbReference type="ARBA" id="ARBA00006459"/>
    </source>
</evidence>
<keyword evidence="8" id="KW-0479">Metal-binding</keyword>
<organism evidence="10 11">
    <name type="scientific">Danaus plexippus plexippus</name>
    <dbReference type="NCBI Taxonomy" id="278856"/>
    <lineage>
        <taxon>Eukaryota</taxon>
        <taxon>Metazoa</taxon>
        <taxon>Ecdysozoa</taxon>
        <taxon>Arthropoda</taxon>
        <taxon>Hexapoda</taxon>
        <taxon>Insecta</taxon>
        <taxon>Pterygota</taxon>
        <taxon>Neoptera</taxon>
        <taxon>Endopterygota</taxon>
        <taxon>Lepidoptera</taxon>
        <taxon>Glossata</taxon>
        <taxon>Ditrysia</taxon>
        <taxon>Papilionoidea</taxon>
        <taxon>Nymphalidae</taxon>
        <taxon>Danainae</taxon>
        <taxon>Danaini</taxon>
        <taxon>Danaina</taxon>
        <taxon>Danaus</taxon>
        <taxon>Danaus</taxon>
    </lineage>
</organism>
<feature type="transmembrane region" description="Helical" evidence="9">
    <location>
        <begin position="177"/>
        <end position="197"/>
    </location>
</feature>
<proteinExistence type="inferred from homology"/>
<comment type="similarity">
    <text evidence="2">Belongs to the sodium:neurotransmitter symporter (SNF) (TC 2.A.22) family.</text>
</comment>
<dbReference type="GO" id="GO:0046872">
    <property type="term" value="F:metal ion binding"/>
    <property type="evidence" value="ECO:0007669"/>
    <property type="project" value="UniProtKB-KW"/>
</dbReference>
<feature type="transmembrane region" description="Helical" evidence="9">
    <location>
        <begin position="106"/>
        <end position="132"/>
    </location>
</feature>
<dbReference type="PANTHER" id="PTHR11616:SF240">
    <property type="entry name" value="BLOATED TUBULES, ISOFORM B-RELATED"/>
    <property type="match status" value="1"/>
</dbReference>
<dbReference type="InterPro" id="IPR000175">
    <property type="entry name" value="Na/ntran_symport"/>
</dbReference>
<dbReference type="Pfam" id="PF00209">
    <property type="entry name" value="SNF"/>
    <property type="match status" value="2"/>
</dbReference>
<evidence type="ECO:0000256" key="8">
    <source>
        <dbReference type="PIRSR" id="PIRSR600175-1"/>
    </source>
</evidence>
<dbReference type="PANTHER" id="PTHR11616">
    <property type="entry name" value="SODIUM/CHLORIDE DEPENDENT TRANSPORTER"/>
    <property type="match status" value="1"/>
</dbReference>
<dbReference type="GO" id="GO:0015375">
    <property type="term" value="F:glycine:sodium symporter activity"/>
    <property type="evidence" value="ECO:0007669"/>
    <property type="project" value="TreeGrafter"/>
</dbReference>
<feature type="transmembrane region" description="Helical" evidence="9">
    <location>
        <begin position="337"/>
        <end position="358"/>
    </location>
</feature>
<evidence type="ECO:0000256" key="7">
    <source>
        <dbReference type="ARBA" id="ARBA00023136"/>
    </source>
</evidence>
<evidence type="ECO:0000256" key="4">
    <source>
        <dbReference type="ARBA" id="ARBA00022692"/>
    </source>
</evidence>
<feature type="transmembrane region" description="Helical" evidence="9">
    <location>
        <begin position="483"/>
        <end position="503"/>
    </location>
</feature>
<feature type="transmembrane region" description="Helical" evidence="9">
    <location>
        <begin position="443"/>
        <end position="463"/>
    </location>
</feature>
<sequence length="663" mass="74692">MCAQRVVRSRLVNGSRPAGQAQNWLSWRLLRTHLYTLAVSAGFSSSWRTPREAFLYGGLTFSLALTVAAVLIALPTVLLQLAVGQLSQQDAAGVWRAVPFFKGVGFLRLLISFVGSIYTVIYVGMCAINFFYTLNSTFADCMELIAMDDVLQVEGDIYGTACSNGTFLAPVNEQPEYYLALALIIIVLWTVFPFIFYNPVKFMKRIFYITGPIVYLLGVIIVSFIGTTEGLSSFTESDDWINFLRPYIWYSALTQALLSTQTAGGYLISSGDSLYSDTDVQYTSFVFVGFNIVSCWTGTLFWFAVGGSDAKVTSSAAVLVQIHKVTIERNLSNAWPILLYLLLFISGIITMITFLYPLYDRFRRVGGYKWRYLSVGSSIVGVGAAIAVLAFGHSPLTLLEDVVMPLMISFATLVEISAFIFIYGWKVLVEDIEFLIGYNLRKYWVLGWFVVIGVLAPFTAWWTADWFLDTPNWIEPPWEATTIVITAGFSVVLFLICAAISVSKQVQYDFMGKLKSSFTPSRHWGPRDPITHYYWLARREGSRDVPQPVLRRPVLGEFSGTSSLSIIISPHEDFAHVNQRRSKSDDQVVVNRKQYTAELNQIQSVFQRRSKSLDWNFSSKNNIQNNVSIKKSHDLERKTHPNEPIVIIREMNNNTLSLESLDI</sequence>
<protein>
    <submittedName>
        <fullName evidence="10">Bloated tubule</fullName>
    </submittedName>
</protein>
<dbReference type="EMBL" id="AGBW02013269">
    <property type="protein sequence ID" value="OWR43759.1"/>
    <property type="molecule type" value="Genomic_DNA"/>
</dbReference>
<evidence type="ECO:0000256" key="5">
    <source>
        <dbReference type="ARBA" id="ARBA00022847"/>
    </source>
</evidence>
<gene>
    <name evidence="10" type="ORF">KGM_203406</name>
</gene>
<dbReference type="InParanoid" id="A0A212EQK9"/>